<dbReference type="OrthoDB" id="251300at2759"/>
<dbReference type="GeneID" id="40321979"/>
<dbReference type="GO" id="GO:0051015">
    <property type="term" value="F:actin filament binding"/>
    <property type="evidence" value="ECO:0007669"/>
    <property type="project" value="TreeGrafter"/>
</dbReference>
<dbReference type="Proteomes" id="UP000284403">
    <property type="component" value="Unassembled WGS sequence"/>
</dbReference>
<feature type="region of interest" description="Disordered" evidence="8">
    <location>
        <begin position="1056"/>
        <end position="1085"/>
    </location>
</feature>
<feature type="region of interest" description="Disordered" evidence="8">
    <location>
        <begin position="213"/>
        <end position="232"/>
    </location>
</feature>
<keyword evidence="1 6" id="KW-0547">Nucleotide-binding</keyword>
<dbReference type="RefSeq" id="XP_029224679.1">
    <property type="nucleotide sequence ID" value="XM_029375218.1"/>
</dbReference>
<sequence>MRHGGRAGSVTYVSSSSDESDSRAGANRDAVLHGGDSQAVPPTSSQAPSVEAEWSPGAQVLFMPNSAGSSGAASAAAWELGRVVEVLPTATANGGTGGNTMKTDDRVVVVERVGRGGVLGGGRVHTTLACVRRYSYEGSPLDLNDLCKLPEPSDAALLYSLQERYSAGLHYTFTDRVLLAVNPYQRTVYPPHAPHPKHIVAAMREALCVPQVRTQSRENDGDGAAPETELDATLPPSPVALVVTGDSGAGKTETAKLVLQHLLTQRAPGTEETSSSPAASVSGHLLHILDATNCLLESFGNALTPLNNNSSRFAKCVTIFVNSRTGEGVGAKVECFLLEVSRLAARPPGESTFHIFNTLFDGTHGLTPEERERFDTWDPALFRAMQSGAHELSLSFPPYTLAQFRVALRWIGFNDDKVAMVLQLLCGVLHLLNIEFTARDLFAPASVAPASVPALETASRLLGFSLTEPHLSLATLLTTVRLGGEVRELHCGAAEVARDSTAKHLYESLFQYILRGINEALRPSTAEVEAGCGEFTVLDIFGFEVKEDACGSNELEQLLINYANETVQRLYEETTFDSLFAEARREGVHMELPSEWRLERGSTFELLVQRPQGVLSIINDDSLLAQRSRPESGANLAASLISLQKRFPGLVRPHRSGPAKVSLQHFCATVVYDTGSMSAKNRISTAAESICTASRNGFLQDISAAASVSRTAQCGSPMKGGIRGGLAPSSYATTLIEQFRSQMELLMTRLKLSTLFWIRCIKPNRHKSPHEFDATLVLAQLKYGAILRSLMLFGQGYCQSLSYKSFARKYLSLAVRGYCCDAFQQVGIGRDIDVSGSRGATEKTPLCPLLSKQTRLQNGAAFDAAVYAARFREACILATEFLPCCMDGALLLGVSKVFLRSSTLRALQTLGKLAKSESAQRIARAGRGFLQRRSLAVAWRSYLKEKRLAGIRERIAAELPRREALEKEREVLLLRSCEGRAEHLAFLSRQAMRSSKRVERQWREAMALLTSELTGAMGEMAMFDKARLQKEEEVRREAEMREYYRRGIRASMERGRLSREAEHRRLREKQRQAPRAKAVSRRSQADIDAEREKVIREEVIKTRQMQQRVEEEVQMEQRERALWRREHLEARNIRRHLDKQQQRIADRARLKEEVEQRRHVASQLCLRSRSFPPSEMPFLGSCAGERGVPEEVLNDYAALGLVKTPASRGSRTASRVPLAPSIHREVTSGSTRDERDPEVEWVLQRDMMSLWESVYDGSKI</sequence>
<feature type="compositionally biased region" description="Basic and acidic residues" evidence="8">
    <location>
        <begin position="1056"/>
        <end position="1071"/>
    </location>
</feature>
<keyword evidence="11" id="KW-1185">Reference proteome</keyword>
<feature type="region of interest" description="Disordered" evidence="8">
    <location>
        <begin position="1"/>
        <end position="52"/>
    </location>
</feature>
<dbReference type="GO" id="GO:0007015">
    <property type="term" value="P:actin filament organization"/>
    <property type="evidence" value="ECO:0007669"/>
    <property type="project" value="TreeGrafter"/>
</dbReference>
<evidence type="ECO:0000256" key="6">
    <source>
        <dbReference type="PROSITE-ProRule" id="PRU00782"/>
    </source>
</evidence>
<dbReference type="Gene3D" id="1.20.58.530">
    <property type="match status" value="1"/>
</dbReference>
<keyword evidence="4 6" id="KW-0505">Motor protein</keyword>
<dbReference type="Gene3D" id="1.10.10.820">
    <property type="match status" value="1"/>
</dbReference>
<reference evidence="10 11" key="1">
    <citation type="journal article" date="2018" name="BMC Genomics">
        <title>Genomic comparison of Trypanosoma conorhini and Trypanosoma rangeli to Trypanosoma cruzi strains of high and low virulence.</title>
        <authorList>
            <person name="Bradwell K.R."/>
            <person name="Koparde V.N."/>
            <person name="Matveyev A.V."/>
            <person name="Serrano M.G."/>
            <person name="Alves J.M."/>
            <person name="Parikh H."/>
            <person name="Huang B."/>
            <person name="Lee V."/>
            <person name="Espinosa-Alvarez O."/>
            <person name="Ortiz P.A."/>
            <person name="Costa-Martins A.G."/>
            <person name="Teixeira M.M."/>
            <person name="Buck G.A."/>
        </authorList>
    </citation>
    <scope>NUCLEOTIDE SEQUENCE [LARGE SCALE GENOMIC DNA]</scope>
    <source>
        <strain evidence="10 11">025E</strain>
    </source>
</reference>
<protein>
    <submittedName>
        <fullName evidence="10">Putative myosin heavy chain</fullName>
    </submittedName>
</protein>
<comment type="caution">
    <text evidence="10">The sequence shown here is derived from an EMBL/GenBank/DDBJ whole genome shotgun (WGS) entry which is preliminary data.</text>
</comment>
<dbReference type="SUPFAM" id="SSF52540">
    <property type="entry name" value="P-loop containing nucleoside triphosphate hydrolases"/>
    <property type="match status" value="1"/>
</dbReference>
<dbReference type="PRINTS" id="PR00193">
    <property type="entry name" value="MYOSINHEAVY"/>
</dbReference>
<dbReference type="PANTHER" id="PTHR13140">
    <property type="entry name" value="MYOSIN"/>
    <property type="match status" value="1"/>
</dbReference>
<evidence type="ECO:0000256" key="3">
    <source>
        <dbReference type="ARBA" id="ARBA00023123"/>
    </source>
</evidence>
<dbReference type="PROSITE" id="PS51456">
    <property type="entry name" value="MYOSIN_MOTOR"/>
    <property type="match status" value="1"/>
</dbReference>
<dbReference type="Pfam" id="PF00063">
    <property type="entry name" value="Myosin_head"/>
    <property type="match status" value="1"/>
</dbReference>
<keyword evidence="3 6" id="KW-0518">Myosin</keyword>
<evidence type="ECO:0000256" key="4">
    <source>
        <dbReference type="ARBA" id="ARBA00023175"/>
    </source>
</evidence>
<dbReference type="Gene3D" id="3.40.850.10">
    <property type="entry name" value="Kinesin motor domain"/>
    <property type="match status" value="1"/>
</dbReference>
<dbReference type="InterPro" id="IPR027417">
    <property type="entry name" value="P-loop_NTPase"/>
</dbReference>
<evidence type="ECO:0000256" key="8">
    <source>
        <dbReference type="SAM" id="MobiDB-lite"/>
    </source>
</evidence>
<dbReference type="GO" id="GO:0005737">
    <property type="term" value="C:cytoplasm"/>
    <property type="evidence" value="ECO:0007669"/>
    <property type="project" value="TreeGrafter"/>
</dbReference>
<dbReference type="GO" id="GO:0016459">
    <property type="term" value="C:myosin complex"/>
    <property type="evidence" value="ECO:0007669"/>
    <property type="project" value="UniProtKB-KW"/>
</dbReference>
<evidence type="ECO:0000259" key="9">
    <source>
        <dbReference type="PROSITE" id="PS51456"/>
    </source>
</evidence>
<keyword evidence="2 6" id="KW-0067">ATP-binding</keyword>
<comment type="similarity">
    <text evidence="6">Belongs to the TRAFAC class myosin-kinesin ATPase superfamily. Myosin family.</text>
</comment>
<proteinExistence type="inferred from homology"/>
<dbReference type="CDD" id="cd00124">
    <property type="entry name" value="MYSc"/>
    <property type="match status" value="1"/>
</dbReference>
<feature type="binding site" evidence="6">
    <location>
        <begin position="245"/>
        <end position="252"/>
    </location>
    <ligand>
        <name>ATP</name>
        <dbReference type="ChEBI" id="CHEBI:30616"/>
    </ligand>
</feature>
<evidence type="ECO:0000256" key="2">
    <source>
        <dbReference type="ARBA" id="ARBA00022840"/>
    </source>
</evidence>
<keyword evidence="5 6" id="KW-0009">Actin-binding</keyword>
<feature type="region of interest" description="Actin-binding" evidence="6">
    <location>
        <begin position="743"/>
        <end position="765"/>
    </location>
</feature>
<organism evidence="10 11">
    <name type="scientific">Trypanosoma conorhini</name>
    <dbReference type="NCBI Taxonomy" id="83891"/>
    <lineage>
        <taxon>Eukaryota</taxon>
        <taxon>Discoba</taxon>
        <taxon>Euglenozoa</taxon>
        <taxon>Kinetoplastea</taxon>
        <taxon>Metakinetoplastina</taxon>
        <taxon>Trypanosomatida</taxon>
        <taxon>Trypanosomatidae</taxon>
        <taxon>Trypanosoma</taxon>
    </lineage>
</organism>
<dbReference type="AlphaFoldDB" id="A0A422NAS9"/>
<accession>A0A422NAS9</accession>
<evidence type="ECO:0000256" key="5">
    <source>
        <dbReference type="ARBA" id="ARBA00023203"/>
    </source>
</evidence>
<evidence type="ECO:0000256" key="1">
    <source>
        <dbReference type="ARBA" id="ARBA00022741"/>
    </source>
</evidence>
<dbReference type="PANTHER" id="PTHR13140:SF706">
    <property type="entry name" value="DILUTE CLASS UNCONVENTIONAL MYOSIN, ISOFORM C"/>
    <property type="match status" value="1"/>
</dbReference>
<keyword evidence="7" id="KW-0175">Coiled coil</keyword>
<evidence type="ECO:0000313" key="10">
    <source>
        <dbReference type="EMBL" id="RNF02580.1"/>
    </source>
</evidence>
<gene>
    <name evidence="10" type="ORF">Tco025E_08368</name>
</gene>
<name>A0A422NAS9_9TRYP</name>
<dbReference type="Gene3D" id="1.20.120.720">
    <property type="entry name" value="Myosin VI head, motor domain, U50 subdomain"/>
    <property type="match status" value="1"/>
</dbReference>
<dbReference type="EMBL" id="MKKU01000765">
    <property type="protein sequence ID" value="RNF02580.1"/>
    <property type="molecule type" value="Genomic_DNA"/>
</dbReference>
<dbReference type="SMART" id="SM00242">
    <property type="entry name" value="MYSc"/>
    <property type="match status" value="1"/>
</dbReference>
<feature type="domain" description="Myosin motor" evidence="9">
    <location>
        <begin position="141"/>
        <end position="912"/>
    </location>
</feature>
<evidence type="ECO:0000313" key="11">
    <source>
        <dbReference type="Proteomes" id="UP000284403"/>
    </source>
</evidence>
<feature type="coiled-coil region" evidence="7">
    <location>
        <begin position="1106"/>
        <end position="1157"/>
    </location>
</feature>
<dbReference type="GO" id="GO:0005524">
    <property type="term" value="F:ATP binding"/>
    <property type="evidence" value="ECO:0007669"/>
    <property type="project" value="UniProtKB-UniRule"/>
</dbReference>
<dbReference type="GO" id="GO:0016020">
    <property type="term" value="C:membrane"/>
    <property type="evidence" value="ECO:0007669"/>
    <property type="project" value="TreeGrafter"/>
</dbReference>
<evidence type="ECO:0000256" key="7">
    <source>
        <dbReference type="SAM" id="Coils"/>
    </source>
</evidence>
<dbReference type="InterPro" id="IPR001609">
    <property type="entry name" value="Myosin_head_motor_dom-like"/>
</dbReference>
<dbReference type="GO" id="GO:0000146">
    <property type="term" value="F:microfilament motor activity"/>
    <property type="evidence" value="ECO:0007669"/>
    <property type="project" value="TreeGrafter"/>
</dbReference>
<dbReference type="InterPro" id="IPR036961">
    <property type="entry name" value="Kinesin_motor_dom_sf"/>
</dbReference>